<dbReference type="NCBIfam" id="NF002010">
    <property type="entry name" value="PRK00811.1"/>
    <property type="match status" value="1"/>
</dbReference>
<evidence type="ECO:0000256" key="8">
    <source>
        <dbReference type="ARBA" id="ARBA00072554"/>
    </source>
</evidence>
<evidence type="ECO:0000256" key="7">
    <source>
        <dbReference type="ARBA" id="ARBA00053963"/>
    </source>
</evidence>
<evidence type="ECO:0000256" key="11">
    <source>
        <dbReference type="RuleBase" id="RU003836"/>
    </source>
</evidence>
<keyword evidence="12" id="KW-1133">Transmembrane helix</keyword>
<comment type="pathway">
    <text evidence="1">Amine and polyamine biosynthesis; spermidine biosynthesis; spermidine from putrescine: step 1/1.</text>
</comment>
<dbReference type="InterPro" id="IPR030668">
    <property type="entry name" value="Spermi_synthase_euk"/>
</dbReference>
<name>A0A0N4UPI2_DRAME</name>
<dbReference type="InterPro" id="IPR029063">
    <property type="entry name" value="SAM-dependent_MTases_sf"/>
</dbReference>
<feature type="domain" description="PABS" evidence="13">
    <location>
        <begin position="6"/>
        <end position="267"/>
    </location>
</feature>
<dbReference type="GO" id="GO:0008295">
    <property type="term" value="P:spermidine biosynthetic process"/>
    <property type="evidence" value="ECO:0007669"/>
    <property type="project" value="TreeGrafter"/>
</dbReference>
<evidence type="ECO:0000256" key="10">
    <source>
        <dbReference type="PROSITE-ProRule" id="PRU00354"/>
    </source>
</evidence>
<dbReference type="GO" id="GO:0005829">
    <property type="term" value="C:cytosol"/>
    <property type="evidence" value="ECO:0007669"/>
    <property type="project" value="TreeGrafter"/>
</dbReference>
<dbReference type="GO" id="GO:0004766">
    <property type="term" value="F:spermidine synthase activity"/>
    <property type="evidence" value="ECO:0007669"/>
    <property type="project" value="UniProtKB-EC"/>
</dbReference>
<dbReference type="PROSITE" id="PS51006">
    <property type="entry name" value="PABS_2"/>
    <property type="match status" value="1"/>
</dbReference>
<dbReference type="FunFam" id="2.30.140.10:FF:000001">
    <property type="entry name" value="SPE3p Spermidine synthase"/>
    <property type="match status" value="1"/>
</dbReference>
<evidence type="ECO:0000313" key="14">
    <source>
        <dbReference type="EMBL" id="VDN60809.1"/>
    </source>
</evidence>
<protein>
    <recommendedName>
        <fullName evidence="8">Spermidine synthase</fullName>
        <ecNumber evidence="4">2.5.1.16</ecNumber>
    </recommendedName>
    <alternativeName>
        <fullName evidence="9">Putrescine aminopropyltransferase</fullName>
    </alternativeName>
</protein>
<feature type="transmembrane region" description="Helical" evidence="12">
    <location>
        <begin position="363"/>
        <end position="382"/>
    </location>
</feature>
<dbReference type="InterPro" id="IPR037163">
    <property type="entry name" value="Spermidine_synt_N_sf"/>
</dbReference>
<comment type="function">
    <text evidence="7">Catalyzes the production of spermidine from putrescine and decarboxylated S-adenosylmethionine (dcSAM). Has a strong preference for putrescine as substrate, and has very low activity towards 1,3-diaminopropane. Has extremely low activity towards spermidine.</text>
</comment>
<comment type="subunit">
    <text evidence="3">Homodimer or homotetramer.</text>
</comment>
<dbReference type="AlphaFoldDB" id="A0A0N4UPI2"/>
<dbReference type="PIRSF" id="PIRSF000502">
    <property type="entry name" value="Spermidine_synth"/>
    <property type="match status" value="1"/>
</dbReference>
<comment type="catalytic activity">
    <reaction evidence="6">
        <text>S-adenosyl 3-(methylsulfanyl)propylamine + putrescine = S-methyl-5'-thioadenosine + spermidine + H(+)</text>
        <dbReference type="Rhea" id="RHEA:12721"/>
        <dbReference type="ChEBI" id="CHEBI:15378"/>
        <dbReference type="ChEBI" id="CHEBI:17509"/>
        <dbReference type="ChEBI" id="CHEBI:57443"/>
        <dbReference type="ChEBI" id="CHEBI:57834"/>
        <dbReference type="ChEBI" id="CHEBI:326268"/>
        <dbReference type="EC" id="2.5.1.16"/>
    </reaction>
</comment>
<evidence type="ECO:0000313" key="17">
    <source>
        <dbReference type="WBParaSite" id="DME_0000987101-mRNA-1"/>
    </source>
</evidence>
<dbReference type="FunFam" id="3.40.50.150:FF:000013">
    <property type="entry name" value="Spermidine synthase"/>
    <property type="match status" value="1"/>
</dbReference>
<keyword evidence="12" id="KW-0812">Transmembrane</keyword>
<organism evidence="15 17">
    <name type="scientific">Dracunculus medinensis</name>
    <name type="common">Guinea worm</name>
    <dbReference type="NCBI Taxonomy" id="318479"/>
    <lineage>
        <taxon>Eukaryota</taxon>
        <taxon>Metazoa</taxon>
        <taxon>Ecdysozoa</taxon>
        <taxon>Nematoda</taxon>
        <taxon>Chromadorea</taxon>
        <taxon>Rhabditida</taxon>
        <taxon>Spirurina</taxon>
        <taxon>Dracunculoidea</taxon>
        <taxon>Dracunculidae</taxon>
        <taxon>Dracunculus</taxon>
    </lineage>
</organism>
<dbReference type="HAMAP" id="MF_00198">
    <property type="entry name" value="Spermidine_synth"/>
    <property type="match status" value="1"/>
</dbReference>
<dbReference type="PANTHER" id="PTHR11558:SF11">
    <property type="entry name" value="SPERMIDINE SYNTHASE"/>
    <property type="match status" value="1"/>
</dbReference>
<dbReference type="EMBL" id="UYYG01001247">
    <property type="protein sequence ID" value="VDN60809.1"/>
    <property type="molecule type" value="Genomic_DNA"/>
</dbReference>
<dbReference type="InterPro" id="IPR035246">
    <property type="entry name" value="Spermidine_synt_N"/>
</dbReference>
<accession>A0A0N4UPI2</accession>
<dbReference type="InterPro" id="IPR001045">
    <property type="entry name" value="Spermi_synthase"/>
</dbReference>
<gene>
    <name evidence="14" type="ORF">DME_LOCUS10782</name>
</gene>
<dbReference type="InterPro" id="IPR030374">
    <property type="entry name" value="PABS"/>
</dbReference>
<dbReference type="NCBIfam" id="TIGR00417">
    <property type="entry name" value="speE"/>
    <property type="match status" value="1"/>
</dbReference>
<dbReference type="Proteomes" id="UP000274756">
    <property type="component" value="Unassembled WGS sequence"/>
</dbReference>
<evidence type="ECO:0000313" key="16">
    <source>
        <dbReference type="Proteomes" id="UP000274756"/>
    </source>
</evidence>
<evidence type="ECO:0000256" key="12">
    <source>
        <dbReference type="SAM" id="Phobius"/>
    </source>
</evidence>
<reference evidence="14 16" key="2">
    <citation type="submission" date="2018-11" db="EMBL/GenBank/DDBJ databases">
        <authorList>
            <consortium name="Pathogen Informatics"/>
        </authorList>
    </citation>
    <scope>NUCLEOTIDE SEQUENCE [LARGE SCALE GENOMIC DNA]</scope>
</reference>
<keyword evidence="16" id="KW-1185">Reference proteome</keyword>
<keyword evidence="10" id="KW-0620">Polyamine biosynthesis</keyword>
<dbReference type="Proteomes" id="UP000038040">
    <property type="component" value="Unplaced"/>
</dbReference>
<dbReference type="WBParaSite" id="DME_0000987101-mRNA-1">
    <property type="protein sequence ID" value="DME_0000987101-mRNA-1"/>
    <property type="gene ID" value="DME_0000987101"/>
</dbReference>
<evidence type="ECO:0000313" key="15">
    <source>
        <dbReference type="Proteomes" id="UP000038040"/>
    </source>
</evidence>
<dbReference type="EC" id="2.5.1.16" evidence="4"/>
<keyword evidence="12" id="KW-0472">Membrane</keyword>
<dbReference type="Pfam" id="PF17284">
    <property type="entry name" value="Spermine_synt_N"/>
    <property type="match status" value="1"/>
</dbReference>
<dbReference type="InterPro" id="IPR030373">
    <property type="entry name" value="PABS_CS"/>
</dbReference>
<sequence>MDLLHKGWFTEFSPDDYEAVKNGEKRLDKEMMVNYQACGNAWPGQAFSLQVEEELFHERSQYQDILVFRSKTYGNVLVLDGILQCTERDEFAYQEMLAHLAMFSHPNPTKVLIIGGGDGGVLREVLKHDCVQSVTLCEIDEMVIDVSKKYLPHMSASFDSPKLNLFIGDGIEFLKKCKGEYDVVITDSSDPIGPATSLFSEDYYKLIKESLREGGILSSQGECPWLDLKFITQLRIICVKHFPISFYAINSVPTYASALMGYLLCSKEVCECIWLHAKLIKEMLQFISTVYASIYYACSFMPTYPCGAMGYFVASKEVLRDIRIPAREISDEQVKKMKLKYYNSNVHRASFVLPQFIKEVSNIAIILFLSHLSLLNLILSFLSKLN</sequence>
<keyword evidence="5 10" id="KW-0808">Transferase</keyword>
<evidence type="ECO:0000256" key="3">
    <source>
        <dbReference type="ARBA" id="ARBA00011774"/>
    </source>
</evidence>
<evidence type="ECO:0000259" key="13">
    <source>
        <dbReference type="PROSITE" id="PS51006"/>
    </source>
</evidence>
<reference evidence="17" key="1">
    <citation type="submission" date="2017-02" db="UniProtKB">
        <authorList>
            <consortium name="WormBaseParasite"/>
        </authorList>
    </citation>
    <scope>IDENTIFICATION</scope>
</reference>
<evidence type="ECO:0000256" key="2">
    <source>
        <dbReference type="ARBA" id="ARBA00007867"/>
    </source>
</evidence>
<dbReference type="OrthoDB" id="38125at2759"/>
<evidence type="ECO:0000256" key="5">
    <source>
        <dbReference type="ARBA" id="ARBA00022679"/>
    </source>
</evidence>
<dbReference type="PANTHER" id="PTHR11558">
    <property type="entry name" value="SPERMIDINE/SPERMINE SYNTHASE"/>
    <property type="match status" value="1"/>
</dbReference>
<dbReference type="PROSITE" id="PS01330">
    <property type="entry name" value="PABS_1"/>
    <property type="match status" value="1"/>
</dbReference>
<dbReference type="STRING" id="318479.A0A0N4UPI2"/>
<dbReference type="Gene3D" id="3.40.50.150">
    <property type="entry name" value="Vaccinia Virus protein VP39"/>
    <property type="match status" value="2"/>
</dbReference>
<dbReference type="CDD" id="cd02440">
    <property type="entry name" value="AdoMet_MTases"/>
    <property type="match status" value="1"/>
</dbReference>
<evidence type="ECO:0000256" key="9">
    <source>
        <dbReference type="ARBA" id="ARBA00082964"/>
    </source>
</evidence>
<feature type="active site" description="Proton acceptor" evidence="10">
    <location>
        <position position="187"/>
    </location>
</feature>
<comment type="similarity">
    <text evidence="2 11">Belongs to the spermidine/spermine synthase family.</text>
</comment>
<dbReference type="Gene3D" id="2.30.140.10">
    <property type="entry name" value="Spermidine synthase, tetramerisation domain"/>
    <property type="match status" value="1"/>
</dbReference>
<evidence type="ECO:0000256" key="6">
    <source>
        <dbReference type="ARBA" id="ARBA00049307"/>
    </source>
</evidence>
<dbReference type="SUPFAM" id="SSF53335">
    <property type="entry name" value="S-adenosyl-L-methionine-dependent methyltransferases"/>
    <property type="match status" value="2"/>
</dbReference>
<evidence type="ECO:0000256" key="1">
    <source>
        <dbReference type="ARBA" id="ARBA00005123"/>
    </source>
</evidence>
<evidence type="ECO:0000256" key="4">
    <source>
        <dbReference type="ARBA" id="ARBA00012455"/>
    </source>
</evidence>
<proteinExistence type="inferred from homology"/>
<dbReference type="Pfam" id="PF01564">
    <property type="entry name" value="Spermine_synth"/>
    <property type="match status" value="2"/>
</dbReference>